<feature type="domain" description="Cysteinyl-tRNA synthetase class Ia DALR" evidence="13">
    <location>
        <begin position="342"/>
        <end position="406"/>
    </location>
</feature>
<evidence type="ECO:0000256" key="6">
    <source>
        <dbReference type="ARBA" id="ARBA00022723"/>
    </source>
</evidence>
<dbReference type="HAMAP" id="MF_00041">
    <property type="entry name" value="Cys_tRNA_synth"/>
    <property type="match status" value="1"/>
</dbReference>
<dbReference type="SMART" id="SM00840">
    <property type="entry name" value="DALR_2"/>
    <property type="match status" value="1"/>
</dbReference>
<keyword evidence="9 12" id="KW-0067">ATP-binding</keyword>
<dbReference type="RefSeq" id="WP_105935763.1">
    <property type="nucleotide sequence ID" value="NZ_PVNP01000191.1"/>
</dbReference>
<evidence type="ECO:0000256" key="3">
    <source>
        <dbReference type="ARBA" id="ARBA00011245"/>
    </source>
</evidence>
<evidence type="ECO:0000256" key="11">
    <source>
        <dbReference type="ARBA" id="ARBA00023146"/>
    </source>
</evidence>
<comment type="caution">
    <text evidence="12">Lacks conserved residue(s) required for the propagation of feature annotation.</text>
</comment>
<comment type="subunit">
    <text evidence="3 12">Monomer.</text>
</comment>
<keyword evidence="15" id="KW-1185">Reference proteome</keyword>
<evidence type="ECO:0000313" key="15">
    <source>
        <dbReference type="Proteomes" id="UP000238949"/>
    </source>
</evidence>
<comment type="cofactor">
    <cofactor evidence="12">
        <name>Zn(2+)</name>
        <dbReference type="ChEBI" id="CHEBI:29105"/>
    </cofactor>
    <text evidence="12">Binds 1 zinc ion per subunit.</text>
</comment>
<keyword evidence="5 12" id="KW-0436">Ligase</keyword>
<dbReference type="InterPro" id="IPR009080">
    <property type="entry name" value="tRNAsynth_Ia_anticodon-bd"/>
</dbReference>
<evidence type="ECO:0000256" key="9">
    <source>
        <dbReference type="ARBA" id="ARBA00022840"/>
    </source>
</evidence>
<evidence type="ECO:0000313" key="14">
    <source>
        <dbReference type="EMBL" id="PRO72223.1"/>
    </source>
</evidence>
<comment type="subcellular location">
    <subcellularLocation>
        <location evidence="1 12">Cytoplasm</location>
    </subcellularLocation>
</comment>
<dbReference type="GO" id="GO:0005829">
    <property type="term" value="C:cytosol"/>
    <property type="evidence" value="ECO:0007669"/>
    <property type="project" value="TreeGrafter"/>
</dbReference>
<keyword evidence="6 12" id="KW-0479">Metal-binding</keyword>
<dbReference type="Pfam" id="PF09190">
    <property type="entry name" value="DALR_2"/>
    <property type="match status" value="1"/>
</dbReference>
<evidence type="ECO:0000256" key="1">
    <source>
        <dbReference type="ARBA" id="ARBA00004496"/>
    </source>
</evidence>
<dbReference type="Pfam" id="PF01406">
    <property type="entry name" value="tRNA-synt_1e"/>
    <property type="match status" value="1"/>
</dbReference>
<feature type="binding site" evidence="12">
    <location>
        <position position="269"/>
    </location>
    <ligand>
        <name>ATP</name>
        <dbReference type="ChEBI" id="CHEBI:30616"/>
    </ligand>
</feature>
<dbReference type="InterPro" id="IPR015803">
    <property type="entry name" value="Cys-tRNA-ligase"/>
</dbReference>
<keyword evidence="10 12" id="KW-0648">Protein biosynthesis</keyword>
<keyword evidence="8 12" id="KW-0862">Zinc</keyword>
<evidence type="ECO:0000256" key="4">
    <source>
        <dbReference type="ARBA" id="ARBA00022490"/>
    </source>
</evidence>
<dbReference type="InterPro" id="IPR015273">
    <property type="entry name" value="Cys-tRNA-synt_Ia_DALR"/>
</dbReference>
<dbReference type="FunFam" id="3.40.50.620:FF:000009">
    <property type="entry name" value="Cysteine--tRNA ligase"/>
    <property type="match status" value="1"/>
</dbReference>
<reference evidence="15" key="1">
    <citation type="journal article" date="2020" name="Int. J. Syst. Evol. Microbiol.">
        <title>Alteromonas alba sp. nov., a marine bacterium isolated from the seawater of the West Pacific Ocean.</title>
        <authorList>
            <person name="Sun C."/>
            <person name="Wu Y.-H."/>
            <person name="Xamxidin M."/>
            <person name="Cheng H."/>
            <person name="Xu X.-W."/>
        </authorList>
    </citation>
    <scope>NUCLEOTIDE SEQUENCE [LARGE SCALE GENOMIC DNA]</scope>
    <source>
        <strain evidence="15">190</strain>
    </source>
</reference>
<proteinExistence type="inferred from homology"/>
<comment type="similarity">
    <text evidence="2 12">Belongs to the class-I aminoacyl-tRNA synthetase family.</text>
</comment>
<organism evidence="14 15">
    <name type="scientific">Alteromonas alba</name>
    <dbReference type="NCBI Taxonomy" id="2079529"/>
    <lineage>
        <taxon>Bacteria</taxon>
        <taxon>Pseudomonadati</taxon>
        <taxon>Pseudomonadota</taxon>
        <taxon>Gammaproteobacteria</taxon>
        <taxon>Alteromonadales</taxon>
        <taxon>Alteromonadaceae</taxon>
        <taxon>Alteromonas/Salinimonas group</taxon>
        <taxon>Alteromonas</taxon>
    </lineage>
</organism>
<dbReference type="CDD" id="cd00672">
    <property type="entry name" value="CysRS_core"/>
    <property type="match status" value="1"/>
</dbReference>
<evidence type="ECO:0000256" key="8">
    <source>
        <dbReference type="ARBA" id="ARBA00022833"/>
    </source>
</evidence>
<feature type="short sequence motif" description="'KMSKS' region" evidence="12">
    <location>
        <begin position="266"/>
        <end position="270"/>
    </location>
</feature>
<evidence type="ECO:0000259" key="13">
    <source>
        <dbReference type="SMART" id="SM00840"/>
    </source>
</evidence>
<dbReference type="SUPFAM" id="SSF47323">
    <property type="entry name" value="Anticodon-binding domain of a subclass of class I aminoacyl-tRNA synthetases"/>
    <property type="match status" value="1"/>
</dbReference>
<sequence>MLQLFNTKTRQKERFQPLVEGKVGLYVCGITVYDLSHMGHARTYLSFDVLVRYLRHLDYDVKYVRNITDVDDKIIARANENGETTVALTERTIAMMHEDFAALNLVEPDIEPRVTGHMNEIIDVIEKLVVKGYAYQAESGDVLFDVSKFNAYGKLSRQNLEQLQSGARVEVAAGKDDPLDFVLWKTAKPGEPAWGSPWGEGRPGWHIECSAMNHKHLGEHFDIHGGGSDLIFPHHENEVAQSCCAFDTPYVNTWMHTGMVQVNDEKMSKSLGNFFTLRDVLGEHDAEILRFFLMSAHYRSQLSYSQDNIDQAKSALERLYTALRGVKVDSVTDLSYGGYLERFEQAMNDDLNVPEAYSVLFDLARDLNKHKSKGDAGAEEAGKLAAVLKGIGGILGFLQRDPEAFMQSGNDDEVAEIEALIKARNDARAAKDWGAADAARDKLTAMGIVLEDGAGGTTWRRQ</sequence>
<accession>A0A2S9V716</accession>
<feature type="binding site" evidence="12">
    <location>
        <position position="28"/>
    </location>
    <ligand>
        <name>Zn(2+)</name>
        <dbReference type="ChEBI" id="CHEBI:29105"/>
    </ligand>
</feature>
<keyword evidence="7 12" id="KW-0547">Nucleotide-binding</keyword>
<evidence type="ECO:0000256" key="7">
    <source>
        <dbReference type="ARBA" id="ARBA00022741"/>
    </source>
</evidence>
<dbReference type="SUPFAM" id="SSF52374">
    <property type="entry name" value="Nucleotidylyl transferase"/>
    <property type="match status" value="1"/>
</dbReference>
<dbReference type="GO" id="GO:0006423">
    <property type="term" value="P:cysteinyl-tRNA aminoacylation"/>
    <property type="evidence" value="ECO:0007669"/>
    <property type="project" value="UniProtKB-UniRule"/>
</dbReference>
<dbReference type="Gene3D" id="1.20.120.1910">
    <property type="entry name" value="Cysteine-tRNA ligase, C-terminal anti-codon recognition domain"/>
    <property type="match status" value="1"/>
</dbReference>
<dbReference type="Proteomes" id="UP000238949">
    <property type="component" value="Unassembled WGS sequence"/>
</dbReference>
<feature type="binding site" evidence="12">
    <location>
        <position position="234"/>
    </location>
    <ligand>
        <name>Zn(2+)</name>
        <dbReference type="ChEBI" id="CHEBI:29105"/>
    </ligand>
</feature>
<feature type="binding site" evidence="12">
    <location>
        <position position="238"/>
    </location>
    <ligand>
        <name>Zn(2+)</name>
        <dbReference type="ChEBI" id="CHEBI:29105"/>
    </ligand>
</feature>
<protein>
    <recommendedName>
        <fullName evidence="12">Cysteine--tRNA ligase</fullName>
        <ecNumber evidence="12">6.1.1.16</ecNumber>
    </recommendedName>
    <alternativeName>
        <fullName evidence="12">Cysteinyl-tRNA synthetase</fullName>
        <shortName evidence="12">CysRS</shortName>
    </alternativeName>
</protein>
<dbReference type="Gene3D" id="3.40.50.620">
    <property type="entry name" value="HUPs"/>
    <property type="match status" value="1"/>
</dbReference>
<dbReference type="GO" id="GO:0008270">
    <property type="term" value="F:zinc ion binding"/>
    <property type="evidence" value="ECO:0007669"/>
    <property type="project" value="UniProtKB-UniRule"/>
</dbReference>
<dbReference type="PANTHER" id="PTHR10890">
    <property type="entry name" value="CYSTEINYL-TRNA SYNTHETASE"/>
    <property type="match status" value="1"/>
</dbReference>
<dbReference type="GO" id="GO:0004817">
    <property type="term" value="F:cysteine-tRNA ligase activity"/>
    <property type="evidence" value="ECO:0007669"/>
    <property type="project" value="UniProtKB-UniRule"/>
</dbReference>
<evidence type="ECO:0000256" key="10">
    <source>
        <dbReference type="ARBA" id="ARBA00022917"/>
    </source>
</evidence>
<dbReference type="EC" id="6.1.1.16" evidence="12"/>
<feature type="binding site" evidence="12">
    <location>
        <position position="209"/>
    </location>
    <ligand>
        <name>Zn(2+)</name>
        <dbReference type="ChEBI" id="CHEBI:29105"/>
    </ligand>
</feature>
<evidence type="ECO:0000256" key="2">
    <source>
        <dbReference type="ARBA" id="ARBA00005594"/>
    </source>
</evidence>
<dbReference type="EMBL" id="PVNP01000191">
    <property type="protein sequence ID" value="PRO72223.1"/>
    <property type="molecule type" value="Genomic_DNA"/>
</dbReference>
<name>A0A2S9V716_9ALTE</name>
<dbReference type="Pfam" id="PF23493">
    <property type="entry name" value="CysS_C"/>
    <property type="match status" value="1"/>
</dbReference>
<dbReference type="InterPro" id="IPR056411">
    <property type="entry name" value="CysS_C"/>
</dbReference>
<dbReference type="InterPro" id="IPR014729">
    <property type="entry name" value="Rossmann-like_a/b/a_fold"/>
</dbReference>
<dbReference type="InterPro" id="IPR032678">
    <property type="entry name" value="tRNA-synt_1_cat_dom"/>
</dbReference>
<dbReference type="CDD" id="cd07963">
    <property type="entry name" value="Anticodon_Ia_Cys"/>
    <property type="match status" value="1"/>
</dbReference>
<comment type="caution">
    <text evidence="14">The sequence shown here is derived from an EMBL/GenBank/DDBJ whole genome shotgun (WGS) entry which is preliminary data.</text>
</comment>
<dbReference type="OrthoDB" id="9815130at2"/>
<comment type="catalytic activity">
    <reaction evidence="12">
        <text>tRNA(Cys) + L-cysteine + ATP = L-cysteinyl-tRNA(Cys) + AMP + diphosphate</text>
        <dbReference type="Rhea" id="RHEA:17773"/>
        <dbReference type="Rhea" id="RHEA-COMP:9661"/>
        <dbReference type="Rhea" id="RHEA-COMP:9679"/>
        <dbReference type="ChEBI" id="CHEBI:30616"/>
        <dbReference type="ChEBI" id="CHEBI:33019"/>
        <dbReference type="ChEBI" id="CHEBI:35235"/>
        <dbReference type="ChEBI" id="CHEBI:78442"/>
        <dbReference type="ChEBI" id="CHEBI:78517"/>
        <dbReference type="ChEBI" id="CHEBI:456215"/>
        <dbReference type="EC" id="6.1.1.16"/>
    </reaction>
</comment>
<keyword evidence="11 12" id="KW-0030">Aminoacyl-tRNA synthetase</keyword>
<keyword evidence="4 12" id="KW-0963">Cytoplasm</keyword>
<dbReference type="GO" id="GO:0005524">
    <property type="term" value="F:ATP binding"/>
    <property type="evidence" value="ECO:0007669"/>
    <property type="project" value="UniProtKB-UniRule"/>
</dbReference>
<dbReference type="AlphaFoldDB" id="A0A2S9V716"/>
<dbReference type="PRINTS" id="PR00983">
    <property type="entry name" value="TRNASYNTHCYS"/>
</dbReference>
<evidence type="ECO:0000256" key="12">
    <source>
        <dbReference type="HAMAP-Rule" id="MF_00041"/>
    </source>
</evidence>
<dbReference type="NCBIfam" id="TIGR00435">
    <property type="entry name" value="cysS"/>
    <property type="match status" value="1"/>
</dbReference>
<dbReference type="InterPro" id="IPR024909">
    <property type="entry name" value="Cys-tRNA/MSH_ligase"/>
</dbReference>
<gene>
    <name evidence="12" type="primary">cysS</name>
    <name evidence="14" type="ORF">C6Y40_17850</name>
</gene>
<dbReference type="PANTHER" id="PTHR10890:SF3">
    <property type="entry name" value="CYSTEINE--TRNA LIGASE, CYTOPLASMIC"/>
    <property type="match status" value="1"/>
</dbReference>
<evidence type="ECO:0000256" key="5">
    <source>
        <dbReference type="ARBA" id="ARBA00022598"/>
    </source>
</evidence>